<feature type="compositionally biased region" description="Low complexity" evidence="8">
    <location>
        <begin position="324"/>
        <end position="346"/>
    </location>
</feature>
<feature type="chain" id="PRO_5046165006" evidence="9">
    <location>
        <begin position="24"/>
        <end position="356"/>
    </location>
</feature>
<dbReference type="PROSITE" id="PS51257">
    <property type="entry name" value="PROKAR_LIPOPROTEIN"/>
    <property type="match status" value="1"/>
</dbReference>
<proteinExistence type="inferred from homology"/>
<evidence type="ECO:0000256" key="1">
    <source>
        <dbReference type="ARBA" id="ARBA00004752"/>
    </source>
</evidence>
<dbReference type="CDD" id="cd16913">
    <property type="entry name" value="YkuD_like"/>
    <property type="match status" value="1"/>
</dbReference>
<feature type="active site" description="Nucleophile" evidence="7">
    <location>
        <position position="162"/>
    </location>
</feature>
<dbReference type="Proteomes" id="UP001597101">
    <property type="component" value="Unassembled WGS sequence"/>
</dbReference>
<evidence type="ECO:0000256" key="8">
    <source>
        <dbReference type="SAM" id="MobiDB-lite"/>
    </source>
</evidence>
<evidence type="ECO:0000256" key="3">
    <source>
        <dbReference type="ARBA" id="ARBA00022679"/>
    </source>
</evidence>
<keyword evidence="9" id="KW-0732">Signal</keyword>
<evidence type="ECO:0000256" key="7">
    <source>
        <dbReference type="PROSITE-ProRule" id="PRU01373"/>
    </source>
</evidence>
<dbReference type="InterPro" id="IPR038063">
    <property type="entry name" value="Transpep_catalytic_dom"/>
</dbReference>
<evidence type="ECO:0000256" key="6">
    <source>
        <dbReference type="ARBA" id="ARBA00023316"/>
    </source>
</evidence>
<feature type="active site" description="Proton donor/acceptor" evidence="7">
    <location>
        <position position="154"/>
    </location>
</feature>
<evidence type="ECO:0000256" key="5">
    <source>
        <dbReference type="ARBA" id="ARBA00022984"/>
    </source>
</evidence>
<dbReference type="Pfam" id="PF03734">
    <property type="entry name" value="YkuD"/>
    <property type="match status" value="1"/>
</dbReference>
<accession>A0ABW3FC82</accession>
<keyword evidence="4 7" id="KW-0133">Cell shape</keyword>
<organism evidence="11 12">
    <name type="scientific">Pseudahrensia aquimaris</name>
    <dbReference type="NCBI Taxonomy" id="744461"/>
    <lineage>
        <taxon>Bacteria</taxon>
        <taxon>Pseudomonadati</taxon>
        <taxon>Pseudomonadota</taxon>
        <taxon>Alphaproteobacteria</taxon>
        <taxon>Hyphomicrobiales</taxon>
        <taxon>Ahrensiaceae</taxon>
        <taxon>Pseudahrensia</taxon>
    </lineage>
</organism>
<comment type="pathway">
    <text evidence="1 7">Cell wall biogenesis; peptidoglycan biosynthesis.</text>
</comment>
<comment type="similarity">
    <text evidence="2">Belongs to the YkuD family.</text>
</comment>
<dbReference type="PANTHER" id="PTHR36699:SF1">
    <property type="entry name" value="L,D-TRANSPEPTIDASE YAFK-RELATED"/>
    <property type="match status" value="1"/>
</dbReference>
<evidence type="ECO:0000256" key="4">
    <source>
        <dbReference type="ARBA" id="ARBA00022960"/>
    </source>
</evidence>
<dbReference type="InterPro" id="IPR005490">
    <property type="entry name" value="LD_TPept_cat_dom"/>
</dbReference>
<sequence>MTVRSSAKMRTFRAGLLGLAAFALVGCQNVFDGIDSNRGEVPLPTKLKAKMSAYGMKASSPIMIRIFKDENVLEVWKQKDTGRYALLSEYEICKWSGKFGPKFKEGDKQAPEGFYTVAKHQLNPKSQYHLSFNMGFPNAYDRAHGRTGSHLMVHGACSSAGCYSMTDDRVEEIYALAREALRGGQKAFQIQAFPFRMTPENMHKHRDHKHAEFWNMLKEGYDHFEITRTPPKVDVCGKRYRFNTVGSGKFVPTQACPTMAMPESLAVAYTKRQEDFTKRFEALVAKSENREPRALAPMTPQEALPGINIIVPKPEVVEPPKQPEPTQTVTTAPATAQNAVAPVTATSNEATGTVAQ</sequence>
<dbReference type="PANTHER" id="PTHR36699">
    <property type="entry name" value="LD-TRANSPEPTIDASE"/>
    <property type="match status" value="1"/>
</dbReference>
<keyword evidence="3" id="KW-0808">Transferase</keyword>
<reference evidence="12" key="1">
    <citation type="journal article" date="2019" name="Int. J. Syst. Evol. Microbiol.">
        <title>The Global Catalogue of Microorganisms (GCM) 10K type strain sequencing project: providing services to taxonomists for standard genome sequencing and annotation.</title>
        <authorList>
            <consortium name="The Broad Institute Genomics Platform"/>
            <consortium name="The Broad Institute Genome Sequencing Center for Infectious Disease"/>
            <person name="Wu L."/>
            <person name="Ma J."/>
        </authorList>
    </citation>
    <scope>NUCLEOTIDE SEQUENCE [LARGE SCALE GENOMIC DNA]</scope>
    <source>
        <strain evidence="12">CCUG 60023</strain>
    </source>
</reference>
<dbReference type="PROSITE" id="PS52029">
    <property type="entry name" value="LD_TPASE"/>
    <property type="match status" value="1"/>
</dbReference>
<dbReference type="RefSeq" id="WP_377210914.1">
    <property type="nucleotide sequence ID" value="NZ_JBHTJV010000002.1"/>
</dbReference>
<name>A0ABW3FC82_9HYPH</name>
<evidence type="ECO:0000313" key="11">
    <source>
        <dbReference type="EMBL" id="MFD0915063.1"/>
    </source>
</evidence>
<feature type="domain" description="L,D-TPase catalytic" evidence="10">
    <location>
        <begin position="62"/>
        <end position="193"/>
    </location>
</feature>
<gene>
    <name evidence="11" type="ORF">ACFQ14_01430</name>
</gene>
<feature type="region of interest" description="Disordered" evidence="8">
    <location>
        <begin position="316"/>
        <end position="356"/>
    </location>
</feature>
<feature type="compositionally biased region" description="Polar residues" evidence="8">
    <location>
        <begin position="347"/>
        <end position="356"/>
    </location>
</feature>
<evidence type="ECO:0000259" key="10">
    <source>
        <dbReference type="PROSITE" id="PS52029"/>
    </source>
</evidence>
<keyword evidence="6 7" id="KW-0961">Cell wall biogenesis/degradation</keyword>
<keyword evidence="5 7" id="KW-0573">Peptidoglycan synthesis</keyword>
<comment type="caution">
    <text evidence="11">The sequence shown here is derived from an EMBL/GenBank/DDBJ whole genome shotgun (WGS) entry which is preliminary data.</text>
</comment>
<dbReference type="SUPFAM" id="SSF141523">
    <property type="entry name" value="L,D-transpeptidase catalytic domain-like"/>
    <property type="match status" value="1"/>
</dbReference>
<evidence type="ECO:0000313" key="12">
    <source>
        <dbReference type="Proteomes" id="UP001597101"/>
    </source>
</evidence>
<protein>
    <submittedName>
        <fullName evidence="11">L,D-transpeptidase family protein</fullName>
    </submittedName>
</protein>
<dbReference type="EMBL" id="JBHTJV010000002">
    <property type="protein sequence ID" value="MFD0915063.1"/>
    <property type="molecule type" value="Genomic_DNA"/>
</dbReference>
<keyword evidence="12" id="KW-1185">Reference proteome</keyword>
<feature type="signal peptide" evidence="9">
    <location>
        <begin position="1"/>
        <end position="23"/>
    </location>
</feature>
<evidence type="ECO:0000256" key="9">
    <source>
        <dbReference type="SAM" id="SignalP"/>
    </source>
</evidence>
<evidence type="ECO:0000256" key="2">
    <source>
        <dbReference type="ARBA" id="ARBA00005992"/>
    </source>
</evidence>